<evidence type="ECO:0000313" key="2">
    <source>
        <dbReference type="EMBL" id="KAA0066665.1"/>
    </source>
</evidence>
<dbReference type="Proteomes" id="UP000321393">
    <property type="component" value="Unassembled WGS sequence"/>
</dbReference>
<dbReference type="EMBL" id="SSTE01000850">
    <property type="protein sequence ID" value="KAA0066665.1"/>
    <property type="molecule type" value="Genomic_DNA"/>
</dbReference>
<protein>
    <submittedName>
        <fullName evidence="2">Uncharacterized protein</fullName>
    </submittedName>
</protein>
<feature type="compositionally biased region" description="Basic and acidic residues" evidence="1">
    <location>
        <begin position="20"/>
        <end position="34"/>
    </location>
</feature>
<sequence length="130" mass="14390">MDTMASNSHEWTDIGFGSRNDSRENRGNRGRLEDEMNRNAMVALQGQVIEMNKLLQSMTLSQVNIQACQQVNEMGCVGCEAPHNTDACALNSIKMTPTLIRTTRGGEIIHILAKGSRAKCSAATRWPRKL</sequence>
<name>A0A5A7VLN9_CUCMM</name>
<evidence type="ECO:0000313" key="4">
    <source>
        <dbReference type="Proteomes" id="UP000321393"/>
    </source>
</evidence>
<organism evidence="2 4">
    <name type="scientific">Cucumis melo var. makuwa</name>
    <name type="common">Oriental melon</name>
    <dbReference type="NCBI Taxonomy" id="1194695"/>
    <lineage>
        <taxon>Eukaryota</taxon>
        <taxon>Viridiplantae</taxon>
        <taxon>Streptophyta</taxon>
        <taxon>Embryophyta</taxon>
        <taxon>Tracheophyta</taxon>
        <taxon>Spermatophyta</taxon>
        <taxon>Magnoliopsida</taxon>
        <taxon>eudicotyledons</taxon>
        <taxon>Gunneridae</taxon>
        <taxon>Pentapetalae</taxon>
        <taxon>rosids</taxon>
        <taxon>fabids</taxon>
        <taxon>Cucurbitales</taxon>
        <taxon>Cucurbitaceae</taxon>
        <taxon>Benincaseae</taxon>
        <taxon>Cucumis</taxon>
    </lineage>
</organism>
<evidence type="ECO:0000256" key="1">
    <source>
        <dbReference type="SAM" id="MobiDB-lite"/>
    </source>
</evidence>
<evidence type="ECO:0000313" key="3">
    <source>
        <dbReference type="EMBL" id="TYK04109.1"/>
    </source>
</evidence>
<dbReference type="AlphaFoldDB" id="A0A5A7VLN9"/>
<gene>
    <name evidence="3" type="ORF">E5676_scaffold2119G00470</name>
    <name evidence="2" type="ORF">E6C27_scaffold979G00980</name>
</gene>
<reference evidence="4 5" key="1">
    <citation type="submission" date="2019-08" db="EMBL/GenBank/DDBJ databases">
        <title>Draft genome sequences of two oriental melons (Cucumis melo L. var makuwa).</title>
        <authorList>
            <person name="Kwon S.-Y."/>
        </authorList>
    </citation>
    <scope>NUCLEOTIDE SEQUENCE [LARGE SCALE GENOMIC DNA]</scope>
    <source>
        <strain evidence="5">cv. Chang Bougi</strain>
        <strain evidence="4">cv. SW 3</strain>
        <tissue evidence="2">Leaf</tissue>
    </source>
</reference>
<accession>A0A5A7VLN9</accession>
<dbReference type="Proteomes" id="UP000321947">
    <property type="component" value="Unassembled WGS sequence"/>
</dbReference>
<comment type="caution">
    <text evidence="2">The sequence shown here is derived from an EMBL/GenBank/DDBJ whole genome shotgun (WGS) entry which is preliminary data.</text>
</comment>
<evidence type="ECO:0000313" key="5">
    <source>
        <dbReference type="Proteomes" id="UP000321947"/>
    </source>
</evidence>
<feature type="region of interest" description="Disordered" evidence="1">
    <location>
        <begin position="1"/>
        <end position="34"/>
    </location>
</feature>
<dbReference type="EMBL" id="SSTD01014757">
    <property type="protein sequence ID" value="TYK04109.1"/>
    <property type="molecule type" value="Genomic_DNA"/>
</dbReference>
<proteinExistence type="predicted"/>